<evidence type="ECO:0000313" key="2">
    <source>
        <dbReference type="EMBL" id="MBB5672311.1"/>
    </source>
</evidence>
<reference evidence="2" key="1">
    <citation type="submission" date="2020-08" db="EMBL/GenBank/DDBJ databases">
        <title>Studying the diversity of plant-associated saprophytic bacteria and their role in host health and plant-pathogen interactions.</title>
        <authorList>
            <person name="Potnis N."/>
        </authorList>
    </citation>
    <scope>NUCLEOTIDE SEQUENCE</scope>
    <source>
        <strain evidence="2">F21</strain>
    </source>
</reference>
<evidence type="ECO:0000256" key="1">
    <source>
        <dbReference type="SAM" id="MobiDB-lite"/>
    </source>
</evidence>
<dbReference type="EMBL" id="JACIIQ010000022">
    <property type="protein sequence ID" value="MBB5672311.1"/>
    <property type="molecule type" value="Genomic_DNA"/>
</dbReference>
<name>A0AB73H325_9XANT</name>
<organism evidence="2">
    <name type="scientific">Xanthomonas arboricola</name>
    <dbReference type="NCBI Taxonomy" id="56448"/>
    <lineage>
        <taxon>Bacteria</taxon>
        <taxon>Pseudomonadati</taxon>
        <taxon>Pseudomonadota</taxon>
        <taxon>Gammaproteobacteria</taxon>
        <taxon>Lysobacterales</taxon>
        <taxon>Lysobacteraceae</taxon>
        <taxon>Xanthomonas</taxon>
    </lineage>
</organism>
<dbReference type="Proteomes" id="UP000528595">
    <property type="component" value="Unassembled WGS sequence"/>
</dbReference>
<gene>
    <name evidence="2" type="ORF">FHR65_003909</name>
</gene>
<feature type="region of interest" description="Disordered" evidence="1">
    <location>
        <begin position="318"/>
        <end position="337"/>
    </location>
</feature>
<accession>A0AB73H325</accession>
<dbReference type="RefSeq" id="WP_184578685.1">
    <property type="nucleotide sequence ID" value="NZ_JACIIQ010000022.1"/>
</dbReference>
<sequence length="337" mass="37742">MSSIQFREGPYHYAAPSDLIDKKFESGDGGVRHFKIVVASAYNAGGLIGSEHNGVAVLDVDRGTVVTDRWGEPYNVTHHHKIATTLANADWAQFTAGVRSSPGYRNLGGDLDADAPNFVYPLSDEENWIVLDVESEGPYTYPARRRVDVINALCTHPVHSERSGPFRLSWDIKVRSFDDSGRQPDGDHGNEERFDVLWQKELEKDGSAIFTRACEDALAQYIEGNYSVYPGIEQGHYHFETEGRSGGHLVLSKVDGLPALAWDNQHGMREALMELDRAELAKLYKAVRNLDTDLEPAKISAEMAYQYSFIRSTEEDEWKEMSENDLEEALEGSSLRP</sequence>
<dbReference type="AlphaFoldDB" id="A0AB73H325"/>
<protein>
    <submittedName>
        <fullName evidence="2">Uncharacterized protein</fullName>
    </submittedName>
</protein>
<feature type="compositionally biased region" description="Acidic residues" evidence="1">
    <location>
        <begin position="318"/>
        <end position="330"/>
    </location>
</feature>
<proteinExistence type="predicted"/>
<comment type="caution">
    <text evidence="2">The sequence shown here is derived from an EMBL/GenBank/DDBJ whole genome shotgun (WGS) entry which is preliminary data.</text>
</comment>